<name>A0AAX4IXL0_9PEZI</name>
<keyword evidence="3" id="KW-1185">Reference proteome</keyword>
<dbReference type="Proteomes" id="UP001322277">
    <property type="component" value="Chromosome 8"/>
</dbReference>
<accession>A0AAX4IXL0</accession>
<evidence type="ECO:0000256" key="1">
    <source>
        <dbReference type="SAM" id="MobiDB-lite"/>
    </source>
</evidence>
<proteinExistence type="predicted"/>
<organism evidence="2 3">
    <name type="scientific">Colletotrichum destructivum</name>
    <dbReference type="NCBI Taxonomy" id="34406"/>
    <lineage>
        <taxon>Eukaryota</taxon>
        <taxon>Fungi</taxon>
        <taxon>Dikarya</taxon>
        <taxon>Ascomycota</taxon>
        <taxon>Pezizomycotina</taxon>
        <taxon>Sordariomycetes</taxon>
        <taxon>Hypocreomycetidae</taxon>
        <taxon>Glomerellales</taxon>
        <taxon>Glomerellaceae</taxon>
        <taxon>Colletotrichum</taxon>
        <taxon>Colletotrichum destructivum species complex</taxon>
    </lineage>
</organism>
<dbReference type="RefSeq" id="XP_062785114.1">
    <property type="nucleotide sequence ID" value="XM_062929063.1"/>
</dbReference>
<protein>
    <submittedName>
        <fullName evidence="2">Uncharacterized protein</fullName>
    </submittedName>
</protein>
<sequence length="101" mass="11261">MPTIDSLLEVSTVASVNTTEGKKKTRRQRRSSPENKKDSPQNTVQKFGPHATGMSPDCPAYQYSGLFKLLYQKVDRDKKDPSGFDINGRRHSANNHGIGLK</sequence>
<dbReference type="AlphaFoldDB" id="A0AAX4IXL0"/>
<evidence type="ECO:0000313" key="3">
    <source>
        <dbReference type="Proteomes" id="UP001322277"/>
    </source>
</evidence>
<evidence type="ECO:0000313" key="2">
    <source>
        <dbReference type="EMBL" id="WQF87893.1"/>
    </source>
</evidence>
<feature type="region of interest" description="Disordered" evidence="1">
    <location>
        <begin position="78"/>
        <end position="101"/>
    </location>
</feature>
<dbReference type="KEGG" id="cdet:87949407"/>
<dbReference type="GeneID" id="87949407"/>
<reference evidence="3" key="1">
    <citation type="journal article" date="2023" name="bioRxiv">
        <title>Complete genome of the Medicago anthracnose fungus, Colletotrichum destructivum, reveals a mini-chromosome-like region within a core chromosome.</title>
        <authorList>
            <person name="Lapalu N."/>
            <person name="Simon A."/>
            <person name="Lu A."/>
            <person name="Plaumann P.-L."/>
            <person name="Amselem J."/>
            <person name="Pigne S."/>
            <person name="Auger A."/>
            <person name="Koch C."/>
            <person name="Dallery J.-F."/>
            <person name="O'Connell R.J."/>
        </authorList>
    </citation>
    <scope>NUCLEOTIDE SEQUENCE [LARGE SCALE GENOMIC DNA]</scope>
    <source>
        <strain evidence="3">CBS 520.97</strain>
    </source>
</reference>
<gene>
    <name evidence="2" type="ORF">CDEST_12907</name>
</gene>
<feature type="region of interest" description="Disordered" evidence="1">
    <location>
        <begin position="1"/>
        <end position="57"/>
    </location>
</feature>
<dbReference type="EMBL" id="CP137312">
    <property type="protein sequence ID" value="WQF87893.1"/>
    <property type="molecule type" value="Genomic_DNA"/>
</dbReference>